<evidence type="ECO:0000313" key="4">
    <source>
        <dbReference type="Proteomes" id="UP000187203"/>
    </source>
</evidence>
<feature type="domain" description="Integrase catalytic" evidence="2">
    <location>
        <begin position="38"/>
        <end position="194"/>
    </location>
</feature>
<reference evidence="4" key="1">
    <citation type="submission" date="2013-09" db="EMBL/GenBank/DDBJ databases">
        <title>Corchorus olitorius genome sequencing.</title>
        <authorList>
            <person name="Alam M."/>
            <person name="Haque M.S."/>
            <person name="Islam M.S."/>
            <person name="Emdad E.M."/>
            <person name="Islam M.M."/>
            <person name="Ahmed B."/>
            <person name="Halim A."/>
            <person name="Hossen Q.M.M."/>
            <person name="Hossain M.Z."/>
            <person name="Ahmed R."/>
            <person name="Khan M.M."/>
            <person name="Islam R."/>
            <person name="Rashid M.M."/>
            <person name="Khan S.A."/>
            <person name="Rahman M.S."/>
            <person name="Alam M."/>
            <person name="Yahiya A.S."/>
            <person name="Khan M.S."/>
            <person name="Azam M.S."/>
            <person name="Haque T."/>
            <person name="Lashkar M.Z.H."/>
            <person name="Akhand A.I."/>
            <person name="Morshed G."/>
            <person name="Roy S."/>
            <person name="Uddin K.S."/>
            <person name="Rabeya T."/>
            <person name="Hossain A.S."/>
            <person name="Chowdhury A."/>
            <person name="Snigdha A.R."/>
            <person name="Mortoza M.S."/>
            <person name="Matin S.A."/>
            <person name="Hoque S.M.E."/>
            <person name="Islam M.K."/>
            <person name="Roy D.K."/>
            <person name="Haider R."/>
            <person name="Moosa M.M."/>
            <person name="Elias S.M."/>
            <person name="Hasan A.M."/>
            <person name="Jahan S."/>
            <person name="Shafiuddin M."/>
            <person name="Mahmood N."/>
            <person name="Shommy N.S."/>
        </authorList>
    </citation>
    <scope>NUCLEOTIDE SEQUENCE [LARGE SCALE GENOMIC DNA]</scope>
    <source>
        <strain evidence="4">cv. O-4</strain>
    </source>
</reference>
<dbReference type="InterPro" id="IPR012337">
    <property type="entry name" value="RNaseH-like_sf"/>
</dbReference>
<feature type="compositionally biased region" description="Polar residues" evidence="1">
    <location>
        <begin position="1"/>
        <end position="16"/>
    </location>
</feature>
<feature type="region of interest" description="Disordered" evidence="1">
    <location>
        <begin position="1"/>
        <end position="55"/>
    </location>
</feature>
<accession>A0A1R3IYZ3</accession>
<organism evidence="3 4">
    <name type="scientific">Corchorus olitorius</name>
    <dbReference type="NCBI Taxonomy" id="93759"/>
    <lineage>
        <taxon>Eukaryota</taxon>
        <taxon>Viridiplantae</taxon>
        <taxon>Streptophyta</taxon>
        <taxon>Embryophyta</taxon>
        <taxon>Tracheophyta</taxon>
        <taxon>Spermatophyta</taxon>
        <taxon>Magnoliopsida</taxon>
        <taxon>eudicotyledons</taxon>
        <taxon>Gunneridae</taxon>
        <taxon>Pentapetalae</taxon>
        <taxon>rosids</taxon>
        <taxon>malvids</taxon>
        <taxon>Malvales</taxon>
        <taxon>Malvaceae</taxon>
        <taxon>Grewioideae</taxon>
        <taxon>Apeibeae</taxon>
        <taxon>Corchorus</taxon>
    </lineage>
</organism>
<dbReference type="SUPFAM" id="SSF53098">
    <property type="entry name" value="Ribonuclease H-like"/>
    <property type="match status" value="1"/>
</dbReference>
<evidence type="ECO:0000313" key="3">
    <source>
        <dbReference type="EMBL" id="OMO87791.1"/>
    </source>
</evidence>
<dbReference type="GO" id="GO:0003676">
    <property type="term" value="F:nucleic acid binding"/>
    <property type="evidence" value="ECO:0007669"/>
    <property type="project" value="InterPro"/>
</dbReference>
<dbReference type="Gene3D" id="3.30.420.10">
    <property type="entry name" value="Ribonuclease H-like superfamily/Ribonuclease H"/>
    <property type="match status" value="1"/>
</dbReference>
<evidence type="ECO:0000259" key="2">
    <source>
        <dbReference type="PROSITE" id="PS50994"/>
    </source>
</evidence>
<keyword evidence="4" id="KW-1185">Reference proteome</keyword>
<dbReference type="InterPro" id="IPR001584">
    <property type="entry name" value="Integrase_cat-core"/>
</dbReference>
<dbReference type="InterPro" id="IPR036397">
    <property type="entry name" value="RNaseH_sf"/>
</dbReference>
<dbReference type="Proteomes" id="UP000187203">
    <property type="component" value="Unassembled WGS sequence"/>
</dbReference>
<dbReference type="EMBL" id="AWUE01017249">
    <property type="protein sequence ID" value="OMO87791.1"/>
    <property type="molecule type" value="Genomic_DNA"/>
</dbReference>
<dbReference type="OrthoDB" id="5982225at2759"/>
<feature type="compositionally biased region" description="Polar residues" evidence="1">
    <location>
        <begin position="88"/>
        <end position="104"/>
    </location>
</feature>
<name>A0A1R3IYZ3_9ROSI</name>
<dbReference type="AlphaFoldDB" id="A0A1R3IYZ3"/>
<dbReference type="InterPro" id="IPR050951">
    <property type="entry name" value="Retrovirus_Pol_polyprotein"/>
</dbReference>
<evidence type="ECO:0000256" key="1">
    <source>
        <dbReference type="SAM" id="MobiDB-lite"/>
    </source>
</evidence>
<sequence>MSISFETMLNDSSLQGEASRKGKNHVDLQPGGSGQDVYPETPDARQIRAASEDQTPTLRADKLSGIHLHPIADLSETPQCTFPEERGAQTTELPPTTSDEATISSSSIPAPFGVPHVIVSDNKLQLQAKHIQQFCRKNRVTLVASSVVHPHTNGQKEAINRKIMAALKNKHATPMGSGQRSSRVYCGVSERLAT</sequence>
<dbReference type="GO" id="GO:0015074">
    <property type="term" value="P:DNA integration"/>
    <property type="evidence" value="ECO:0007669"/>
    <property type="project" value="InterPro"/>
</dbReference>
<protein>
    <submittedName>
        <fullName evidence="3">Integrase, catalytic core</fullName>
    </submittedName>
</protein>
<feature type="region of interest" description="Disordered" evidence="1">
    <location>
        <begin position="75"/>
        <end position="104"/>
    </location>
</feature>
<dbReference type="PROSITE" id="PS50994">
    <property type="entry name" value="INTEGRASE"/>
    <property type="match status" value="1"/>
</dbReference>
<dbReference type="PANTHER" id="PTHR37984:SF5">
    <property type="entry name" value="PROTEIN NYNRIN-LIKE"/>
    <property type="match status" value="1"/>
</dbReference>
<comment type="caution">
    <text evidence="3">The sequence shown here is derived from an EMBL/GenBank/DDBJ whole genome shotgun (WGS) entry which is preliminary data.</text>
</comment>
<dbReference type="PANTHER" id="PTHR37984">
    <property type="entry name" value="PROTEIN CBG26694"/>
    <property type="match status" value="1"/>
</dbReference>
<proteinExistence type="predicted"/>
<gene>
    <name evidence="3" type="ORF">COLO4_20567</name>
</gene>